<gene>
    <name evidence="2" type="ORF">SAMN05443544_3690</name>
</gene>
<dbReference type="InterPro" id="IPR013830">
    <property type="entry name" value="SGNH_hydro"/>
</dbReference>
<dbReference type="PANTHER" id="PTHR30383">
    <property type="entry name" value="THIOESTERASE 1/PROTEASE 1/LYSOPHOSPHOLIPASE L1"/>
    <property type="match status" value="1"/>
</dbReference>
<dbReference type="Pfam" id="PF13472">
    <property type="entry name" value="Lipase_GDSL_2"/>
    <property type="match status" value="1"/>
</dbReference>
<organism evidence="2 3">
    <name type="scientific">Agromyces cerinus subsp. cerinus</name>
    <dbReference type="NCBI Taxonomy" id="232089"/>
    <lineage>
        <taxon>Bacteria</taxon>
        <taxon>Bacillati</taxon>
        <taxon>Actinomycetota</taxon>
        <taxon>Actinomycetes</taxon>
        <taxon>Micrococcales</taxon>
        <taxon>Microbacteriaceae</taxon>
        <taxon>Agromyces</taxon>
    </lineage>
</organism>
<dbReference type="InterPro" id="IPR036514">
    <property type="entry name" value="SGNH_hydro_sf"/>
</dbReference>
<dbReference type="EMBL" id="FSRJ01000005">
    <property type="protein sequence ID" value="SIO27155.1"/>
    <property type="molecule type" value="Genomic_DNA"/>
</dbReference>
<dbReference type="GO" id="GO:0004622">
    <property type="term" value="F:phosphatidylcholine lysophospholipase activity"/>
    <property type="evidence" value="ECO:0007669"/>
    <property type="project" value="TreeGrafter"/>
</dbReference>
<reference evidence="3" key="1">
    <citation type="submission" date="2016-11" db="EMBL/GenBank/DDBJ databases">
        <authorList>
            <person name="Varghese N."/>
            <person name="Submissions S."/>
        </authorList>
    </citation>
    <scope>NUCLEOTIDE SEQUENCE [LARGE SCALE GENOMIC DNA]</scope>
    <source>
        <strain evidence="3">DSM 8595</strain>
    </source>
</reference>
<name>A0A1N6I5F6_9MICO</name>
<dbReference type="RefSeq" id="WP_084184138.1">
    <property type="nucleotide sequence ID" value="NZ_FSRJ01000005.1"/>
</dbReference>
<dbReference type="SUPFAM" id="SSF52266">
    <property type="entry name" value="SGNH hydrolase"/>
    <property type="match status" value="1"/>
</dbReference>
<protein>
    <submittedName>
        <fullName evidence="2">Lysophospholipase L1</fullName>
    </submittedName>
</protein>
<sequence>MVGAATAAAGRAARGIGAAFMGLACASMIVGCSAREPADGTGSPEASALAVLGTFAAVGDSITDADSPDFAAGDIGDASWTRYVVDDGFDFAGGWAEWGATTAMMADAVGRVDADVLVLLAGTNDVAFGIPFEDSAANLDRIVEVVGIEEVVVVSIPPMDTLPAGAEAYNERLHDLATDQGWRFVDASAGLGTADGRFGEGMSLDGLHPSAEGARVLGEAIATALREE</sequence>
<proteinExistence type="predicted"/>
<dbReference type="STRING" id="232089.SAMN05443544_3690"/>
<dbReference type="AlphaFoldDB" id="A0A1N6I5F6"/>
<evidence type="ECO:0000313" key="2">
    <source>
        <dbReference type="EMBL" id="SIO27155.1"/>
    </source>
</evidence>
<evidence type="ECO:0000259" key="1">
    <source>
        <dbReference type="Pfam" id="PF13472"/>
    </source>
</evidence>
<dbReference type="InterPro" id="IPR051532">
    <property type="entry name" value="Ester_Hydrolysis_Enzymes"/>
</dbReference>
<dbReference type="OrthoDB" id="3239155at2"/>
<dbReference type="Proteomes" id="UP000184699">
    <property type="component" value="Unassembled WGS sequence"/>
</dbReference>
<keyword evidence="3" id="KW-1185">Reference proteome</keyword>
<feature type="domain" description="SGNH hydrolase-type esterase" evidence="1">
    <location>
        <begin position="57"/>
        <end position="215"/>
    </location>
</feature>
<dbReference type="PANTHER" id="PTHR30383:SF5">
    <property type="entry name" value="SGNH HYDROLASE-TYPE ESTERASE DOMAIN-CONTAINING PROTEIN"/>
    <property type="match status" value="1"/>
</dbReference>
<dbReference type="Gene3D" id="3.40.50.1110">
    <property type="entry name" value="SGNH hydrolase"/>
    <property type="match status" value="1"/>
</dbReference>
<evidence type="ECO:0000313" key="3">
    <source>
        <dbReference type="Proteomes" id="UP000184699"/>
    </source>
</evidence>
<accession>A0A1N6I5F6</accession>